<dbReference type="Pfam" id="PF07980">
    <property type="entry name" value="SusD_RagB"/>
    <property type="match status" value="1"/>
</dbReference>
<dbReference type="InterPro" id="IPR011990">
    <property type="entry name" value="TPR-like_helical_dom_sf"/>
</dbReference>
<feature type="domain" description="RagB/SusD" evidence="6">
    <location>
        <begin position="370"/>
        <end position="498"/>
    </location>
</feature>
<keyword evidence="5" id="KW-0998">Cell outer membrane</keyword>
<evidence type="ECO:0000256" key="1">
    <source>
        <dbReference type="ARBA" id="ARBA00004442"/>
    </source>
</evidence>
<evidence type="ECO:0000256" key="2">
    <source>
        <dbReference type="ARBA" id="ARBA00006275"/>
    </source>
</evidence>
<keyword evidence="3" id="KW-0732">Signal</keyword>
<proteinExistence type="inferred from homology"/>
<evidence type="ECO:0000313" key="8">
    <source>
        <dbReference type="EMBL" id="MEQ2543751.1"/>
    </source>
</evidence>
<dbReference type="Proteomes" id="UP001460202">
    <property type="component" value="Unassembled WGS sequence"/>
</dbReference>
<dbReference type="RefSeq" id="WP_278819158.1">
    <property type="nucleotide sequence ID" value="NZ_JBBMFL010000002.1"/>
</dbReference>
<dbReference type="InterPro" id="IPR033985">
    <property type="entry name" value="SusD-like_N"/>
</dbReference>
<comment type="subcellular location">
    <subcellularLocation>
        <location evidence="1">Cell outer membrane</location>
    </subcellularLocation>
</comment>
<sequence>MKKILAILFSGVLLAGLPSCGDFLEEYSQTLSYVDDLSDLDELLIGGAYLEDRSQVCKYLWINYMDDDCKEEWFGPNEGNRPMNYIRGIYLWERYPWWEDKSVVQNTANRAPYGGNPSWQDLYVKIAVTNAVIEEVERFAGDSKTRNLYRQVKGSACFLRALYYFTLTNLWGLPYVAETASTDLAVPLKTESAIKAGGFARNSVQELYDQIVKDLKMAVECLQPVERSNKLYANASAARLLLARCYLYMCDWAEARKWAGEVIADVSNATFRMCNMNDFTSSAYQTATTVDRSLAWSEYIFLNGWQVILMNTTKCPQPSYSDELYGSYASNDLRKSYWFFKKSSGGNSFSHFLFQAKTSYFTPLSFTLPEAYLIEAEAAAMEDDWTGAAAALKTIRDNRIKTGMEDVAYETFTGQEMIDFIRAERRRELAFRGLRWYDLRRYAVLPKYQLKTTIRHAVYEWGDNAAVLSGYHELGEWPGDGGWVMPFPTYALQNNEGMLVDNDRPDRVLVQ</sequence>
<dbReference type="EMBL" id="JBBMFL010000002">
    <property type="protein sequence ID" value="MEQ2543751.1"/>
    <property type="molecule type" value="Genomic_DNA"/>
</dbReference>
<dbReference type="Gene3D" id="1.25.40.390">
    <property type="match status" value="1"/>
</dbReference>
<dbReference type="InterPro" id="IPR012944">
    <property type="entry name" value="SusD_RagB_dom"/>
</dbReference>
<protein>
    <submittedName>
        <fullName evidence="8">RagB/SusD family nutrient uptake outer membrane protein</fullName>
    </submittedName>
</protein>
<name>A0ABV1GTM6_9BACT</name>
<evidence type="ECO:0000259" key="6">
    <source>
        <dbReference type="Pfam" id="PF07980"/>
    </source>
</evidence>
<reference evidence="8 9" key="1">
    <citation type="submission" date="2024-03" db="EMBL/GenBank/DDBJ databases">
        <title>Human intestinal bacterial collection.</title>
        <authorList>
            <person name="Pauvert C."/>
            <person name="Hitch T.C.A."/>
            <person name="Clavel T."/>
        </authorList>
    </citation>
    <scope>NUCLEOTIDE SEQUENCE [LARGE SCALE GENOMIC DNA]</scope>
    <source>
        <strain evidence="8 9">CLA-KB-H122</strain>
    </source>
</reference>
<keyword evidence="9" id="KW-1185">Reference proteome</keyword>
<comment type="similarity">
    <text evidence="2">Belongs to the SusD family.</text>
</comment>
<accession>A0ABV1GTM6</accession>
<organism evidence="8 9">
    <name type="scientific">Alistipes intestinihominis</name>
    <dbReference type="NCBI Taxonomy" id="3133172"/>
    <lineage>
        <taxon>Bacteria</taxon>
        <taxon>Pseudomonadati</taxon>
        <taxon>Bacteroidota</taxon>
        <taxon>Bacteroidia</taxon>
        <taxon>Bacteroidales</taxon>
        <taxon>Rikenellaceae</taxon>
        <taxon>Alistipes</taxon>
    </lineage>
</organism>
<feature type="domain" description="SusD-like N-terminal" evidence="7">
    <location>
        <begin position="112"/>
        <end position="247"/>
    </location>
</feature>
<dbReference type="Pfam" id="PF14322">
    <property type="entry name" value="SusD-like_3"/>
    <property type="match status" value="1"/>
</dbReference>
<evidence type="ECO:0000256" key="4">
    <source>
        <dbReference type="ARBA" id="ARBA00023136"/>
    </source>
</evidence>
<evidence type="ECO:0000259" key="7">
    <source>
        <dbReference type="Pfam" id="PF14322"/>
    </source>
</evidence>
<evidence type="ECO:0000256" key="3">
    <source>
        <dbReference type="ARBA" id="ARBA00022729"/>
    </source>
</evidence>
<evidence type="ECO:0000256" key="5">
    <source>
        <dbReference type="ARBA" id="ARBA00023237"/>
    </source>
</evidence>
<comment type="caution">
    <text evidence="8">The sequence shown here is derived from an EMBL/GenBank/DDBJ whole genome shotgun (WGS) entry which is preliminary data.</text>
</comment>
<evidence type="ECO:0000313" key="9">
    <source>
        <dbReference type="Proteomes" id="UP001460202"/>
    </source>
</evidence>
<dbReference type="SUPFAM" id="SSF48452">
    <property type="entry name" value="TPR-like"/>
    <property type="match status" value="1"/>
</dbReference>
<keyword evidence="4" id="KW-0472">Membrane</keyword>
<gene>
    <name evidence="8" type="ORF">WMO46_02150</name>
</gene>